<feature type="compositionally biased region" description="Pro residues" evidence="9">
    <location>
        <begin position="1"/>
        <end position="11"/>
    </location>
</feature>
<evidence type="ECO:0000256" key="5">
    <source>
        <dbReference type="ARBA" id="ARBA00022741"/>
    </source>
</evidence>
<dbReference type="FunFam" id="1.20.1560.10:FF:000013">
    <property type="entry name" value="ABC transporter C family member 2"/>
    <property type="match status" value="1"/>
</dbReference>
<gene>
    <name evidence="13" type="ORF">EIP91_003858</name>
</gene>
<comment type="subcellular location">
    <subcellularLocation>
        <location evidence="1">Membrane</location>
        <topology evidence="1">Multi-pass membrane protein</topology>
    </subcellularLocation>
</comment>
<keyword evidence="6" id="KW-0067">ATP-binding</keyword>
<dbReference type="EMBL" id="RWJN01000225">
    <property type="protein sequence ID" value="TCD64624.1"/>
    <property type="molecule type" value="Genomic_DNA"/>
</dbReference>
<feature type="transmembrane region" description="Helical" evidence="10">
    <location>
        <begin position="332"/>
        <end position="352"/>
    </location>
</feature>
<sequence length="1366" mass="150426">MGLAPPDPLSPPRKSRPAKAAKQVPKPQKEVGASASLPSPNPTVPQSQPHTHPAVIVPLCVPRIYHPIDPKHPSDVVHPEQSASILSRLTYFYLDSLIAKAKDVAHLDFNQLPPVPDYDEAAHMLPRNLAILGSYISRKRHIFFGLFKALQYEYIVVFVADVLRSYRGQPTAQAQTGGEGASMRPWFWILWLFLGPMIDAIADQYRQFVLNCVAVRSSATITQLIFDHALRIRLKAEARREPTSGSTTAVATPDNASLNDQQPVASAAADSGMVEEPKSKSDNFVGRLNNLVTSDVTKITTDPDLLVFTFFIPAQLTLSIIFLYSILGWSSLIGLAATAAVFPLPGTLTRLMSGTQKMQMQKSDARVQAVTETMSVIRMVKLFGWEGKMNEKIAKKREEELVYIRRVKFFETLIGLSSFALPFVTTIATFGIYSIVMKRELTASVVFSSMIEFNFGLSQVVFLAWLKPKSHSTTELLDGYGPDYQRPLDNPVPDPYIIGFRDALFTWDANMDGTSTPQSNFKLHIDDELLFKNREFSLVVGPTGSGKTSLLMALLGEMHYTALEPLSYFNLPREDGVAYASQESWVQNETIRDNILFGTEYEEERYKAVIEQCGLQRDLELFEAGDLTEVGEKGLTLSGGQKARVTLARAVYSRADILLLDDVLAALDVHTAKWIVEKCFKGDLIKGRTVILVTHNIALMRPVASFVVSLGLDGTVTNSGTLTKVLAKDSQLFAELESEENELAQEDVDVVERPSSKEVAKTVDGKLVVAEEIAVGRVGWSTLKLFFGSLGGERWLLWWGAFILNMTITPFLETLETWYLGYWANQYEHRPASEVSASYYLSNYSALLLLSCTISVSGYLYFIEGAVRVSRIIHEKLVASVLASTMRWLDITPTSRVISRCTQDIGAVDDTIPTLFSQVVEVTMFMIAKFVAVLLIAPATLVPGLLVAIAAVSVGQVYLKAQRSVKREMSNAQSPVIAHIGAAMAGLVSIRAYGAQEALKRESYIRIDRLTRTSRAFRDINRWMAIRMEVITSLFVVGIAIYLVYGKGVTASDTGFAMNMAIGFCEVVKYAVFAANRVEVQGNSLERIQQYLDIEHEPKPSSDGVPPAYWPSSGKLIVEGLSARYSADGPSVLHDVSFTVNSGERVGIVGRTGSGKSSLTLALLRCILTEGKVFLDDLPTNSINLDSLRSSITIIPQVPELLSGTIRQNLDPFEEHDDAVLNDALRASGLFSLQRDDDAVKLTLDSAIASGGGNLSVGQRQILALARAMVRRSKLLILDEATSAIDNETDNAIQESLRTGLDKDVTLLTIAHRLQTVMDADKIMVLDAGRLVEFGSPRELLKNKDGVLRALVDESGDKDNLHSLLR</sequence>
<dbReference type="InterPro" id="IPR017871">
    <property type="entry name" value="ABC_transporter-like_CS"/>
</dbReference>
<feature type="transmembrane region" description="Helical" evidence="10">
    <location>
        <begin position="441"/>
        <end position="466"/>
    </location>
</feature>
<dbReference type="InterPro" id="IPR050173">
    <property type="entry name" value="ABC_transporter_C-like"/>
</dbReference>
<feature type="region of interest" description="Disordered" evidence="9">
    <location>
        <begin position="241"/>
        <end position="262"/>
    </location>
</feature>
<dbReference type="CDD" id="cd18604">
    <property type="entry name" value="ABC_6TM_VMR1_D2_like"/>
    <property type="match status" value="1"/>
</dbReference>
<dbReference type="PROSITE" id="PS50893">
    <property type="entry name" value="ABC_TRANSPORTER_2"/>
    <property type="match status" value="2"/>
</dbReference>
<feature type="transmembrane region" description="Helical" evidence="10">
    <location>
        <begin position="930"/>
        <end position="956"/>
    </location>
</feature>
<evidence type="ECO:0000256" key="1">
    <source>
        <dbReference type="ARBA" id="ARBA00004141"/>
    </source>
</evidence>
<keyword evidence="3 10" id="KW-0812">Transmembrane</keyword>
<evidence type="ECO:0000256" key="6">
    <source>
        <dbReference type="ARBA" id="ARBA00022840"/>
    </source>
</evidence>
<dbReference type="CDD" id="cd03244">
    <property type="entry name" value="ABCC_MRP_domain2"/>
    <property type="match status" value="1"/>
</dbReference>
<proteinExistence type="predicted"/>
<dbReference type="FunFam" id="3.40.50.300:FF:000973">
    <property type="entry name" value="Multidrug resistance-associated protein 4"/>
    <property type="match status" value="1"/>
</dbReference>
<feature type="transmembrane region" description="Helical" evidence="10">
    <location>
        <begin position="305"/>
        <end position="326"/>
    </location>
</feature>
<dbReference type="GO" id="GO:0005524">
    <property type="term" value="F:ATP binding"/>
    <property type="evidence" value="ECO:0007669"/>
    <property type="project" value="UniProtKB-KW"/>
</dbReference>
<keyword evidence="5" id="KW-0547">Nucleotide-binding</keyword>
<keyword evidence="14" id="KW-1185">Reference proteome</keyword>
<feature type="domain" description="ABC transmembrane type-1" evidence="12">
    <location>
        <begin position="811"/>
        <end position="1064"/>
    </location>
</feature>
<dbReference type="PROSITE" id="PS50929">
    <property type="entry name" value="ABC_TM1F"/>
    <property type="match status" value="2"/>
</dbReference>
<dbReference type="PANTHER" id="PTHR24223">
    <property type="entry name" value="ATP-BINDING CASSETTE SUB-FAMILY C"/>
    <property type="match status" value="1"/>
</dbReference>
<dbReference type="InterPro" id="IPR027417">
    <property type="entry name" value="P-loop_NTPase"/>
</dbReference>
<evidence type="ECO:0000256" key="4">
    <source>
        <dbReference type="ARBA" id="ARBA00022737"/>
    </source>
</evidence>
<dbReference type="CDD" id="cd18596">
    <property type="entry name" value="ABC_6TM_VMR1_D1_like"/>
    <property type="match status" value="1"/>
</dbReference>
<dbReference type="FunFam" id="3.40.50.300:FF:000838">
    <property type="entry name" value="ABC multidrug transporter (Eurofung)"/>
    <property type="match status" value="1"/>
</dbReference>
<keyword evidence="8 10" id="KW-0472">Membrane</keyword>
<dbReference type="PANTHER" id="PTHR24223:SF356">
    <property type="entry name" value="ATP-BINDING CASSETTE TRANSPORTER ABC4"/>
    <property type="match status" value="1"/>
</dbReference>
<evidence type="ECO:0000313" key="13">
    <source>
        <dbReference type="EMBL" id="TCD64624.1"/>
    </source>
</evidence>
<name>A0A4R0RQE5_9APHY</name>
<feature type="compositionally biased region" description="Polar residues" evidence="9">
    <location>
        <begin position="243"/>
        <end position="262"/>
    </location>
</feature>
<evidence type="ECO:0000259" key="11">
    <source>
        <dbReference type="PROSITE" id="PS50893"/>
    </source>
</evidence>
<keyword evidence="7 10" id="KW-1133">Transmembrane helix</keyword>
<protein>
    <recommendedName>
        <fullName evidence="15">P-loop containing nucleoside triphosphate hydrolase protein</fullName>
    </recommendedName>
</protein>
<dbReference type="OrthoDB" id="6500128at2759"/>
<dbReference type="InterPro" id="IPR011527">
    <property type="entry name" value="ABC1_TM_dom"/>
</dbReference>
<dbReference type="Pfam" id="PF00664">
    <property type="entry name" value="ABC_membrane"/>
    <property type="match status" value="2"/>
</dbReference>
<dbReference type="SUPFAM" id="SSF90123">
    <property type="entry name" value="ABC transporter transmembrane region"/>
    <property type="match status" value="2"/>
</dbReference>
<evidence type="ECO:0000256" key="2">
    <source>
        <dbReference type="ARBA" id="ARBA00022448"/>
    </source>
</evidence>
<dbReference type="Gene3D" id="1.20.1560.10">
    <property type="entry name" value="ABC transporter type 1, transmembrane domain"/>
    <property type="match status" value="2"/>
</dbReference>
<reference evidence="13 14" key="1">
    <citation type="submission" date="2018-11" db="EMBL/GenBank/DDBJ databases">
        <title>Genome assembly of Steccherinum ochraceum LE-BIN_3174, the white-rot fungus of the Steccherinaceae family (The Residual Polyporoid clade, Polyporales, Basidiomycota).</title>
        <authorList>
            <person name="Fedorova T.V."/>
            <person name="Glazunova O.A."/>
            <person name="Landesman E.O."/>
            <person name="Moiseenko K.V."/>
            <person name="Psurtseva N.V."/>
            <person name="Savinova O.S."/>
            <person name="Shakhova N.V."/>
            <person name="Tyazhelova T.V."/>
            <person name="Vasina D.V."/>
        </authorList>
    </citation>
    <scope>NUCLEOTIDE SEQUENCE [LARGE SCALE GENOMIC DNA]</scope>
    <source>
        <strain evidence="13 14">LE-BIN_3174</strain>
    </source>
</reference>
<dbReference type="SMART" id="SM00382">
    <property type="entry name" value="AAA"/>
    <property type="match status" value="2"/>
</dbReference>
<dbReference type="PROSITE" id="PS00211">
    <property type="entry name" value="ABC_TRANSPORTER_1"/>
    <property type="match status" value="1"/>
</dbReference>
<feature type="transmembrane region" description="Helical" evidence="10">
    <location>
        <begin position="795"/>
        <end position="812"/>
    </location>
</feature>
<feature type="domain" description="ABC transporter" evidence="11">
    <location>
        <begin position="1116"/>
        <end position="1353"/>
    </location>
</feature>
<feature type="domain" description="ABC transporter" evidence="11">
    <location>
        <begin position="498"/>
        <end position="738"/>
    </location>
</feature>
<feature type="domain" description="ABC transmembrane type-1" evidence="12">
    <location>
        <begin position="142"/>
        <end position="466"/>
    </location>
</feature>
<evidence type="ECO:0000256" key="10">
    <source>
        <dbReference type="SAM" id="Phobius"/>
    </source>
</evidence>
<evidence type="ECO:0000256" key="3">
    <source>
        <dbReference type="ARBA" id="ARBA00022692"/>
    </source>
</evidence>
<feature type="transmembrane region" description="Helical" evidence="10">
    <location>
        <begin position="1024"/>
        <end position="1045"/>
    </location>
</feature>
<dbReference type="GO" id="GO:0016020">
    <property type="term" value="C:membrane"/>
    <property type="evidence" value="ECO:0007669"/>
    <property type="project" value="UniProtKB-SubCell"/>
</dbReference>
<dbReference type="GO" id="GO:0016887">
    <property type="term" value="F:ATP hydrolysis activity"/>
    <property type="evidence" value="ECO:0007669"/>
    <property type="project" value="InterPro"/>
</dbReference>
<dbReference type="STRING" id="92696.A0A4R0RQE5"/>
<dbReference type="CDD" id="cd03250">
    <property type="entry name" value="ABCC_MRP_domain1"/>
    <property type="match status" value="1"/>
</dbReference>
<dbReference type="Proteomes" id="UP000292702">
    <property type="component" value="Unassembled WGS sequence"/>
</dbReference>
<feature type="transmembrane region" description="Helical" evidence="10">
    <location>
        <begin position="976"/>
        <end position="994"/>
    </location>
</feature>
<evidence type="ECO:0008006" key="15">
    <source>
        <dbReference type="Google" id="ProtNLM"/>
    </source>
</evidence>
<evidence type="ECO:0000256" key="8">
    <source>
        <dbReference type="ARBA" id="ARBA00023136"/>
    </source>
</evidence>
<keyword evidence="4" id="KW-0677">Repeat</keyword>
<dbReference type="Pfam" id="PF00005">
    <property type="entry name" value="ABC_tran"/>
    <property type="match status" value="2"/>
</dbReference>
<evidence type="ECO:0000256" key="9">
    <source>
        <dbReference type="SAM" id="MobiDB-lite"/>
    </source>
</evidence>
<organism evidence="13 14">
    <name type="scientific">Steccherinum ochraceum</name>
    <dbReference type="NCBI Taxonomy" id="92696"/>
    <lineage>
        <taxon>Eukaryota</taxon>
        <taxon>Fungi</taxon>
        <taxon>Dikarya</taxon>
        <taxon>Basidiomycota</taxon>
        <taxon>Agaricomycotina</taxon>
        <taxon>Agaricomycetes</taxon>
        <taxon>Polyporales</taxon>
        <taxon>Steccherinaceae</taxon>
        <taxon>Steccherinum</taxon>
    </lineage>
</organism>
<comment type="caution">
    <text evidence="13">The sequence shown here is derived from an EMBL/GenBank/DDBJ whole genome shotgun (WGS) entry which is preliminary data.</text>
</comment>
<dbReference type="InterPro" id="IPR003439">
    <property type="entry name" value="ABC_transporter-like_ATP-bd"/>
</dbReference>
<dbReference type="Gene3D" id="3.40.50.300">
    <property type="entry name" value="P-loop containing nucleotide triphosphate hydrolases"/>
    <property type="match status" value="2"/>
</dbReference>
<dbReference type="InterPro" id="IPR003593">
    <property type="entry name" value="AAA+_ATPase"/>
</dbReference>
<evidence type="ECO:0000259" key="12">
    <source>
        <dbReference type="PROSITE" id="PS50929"/>
    </source>
</evidence>
<feature type="region of interest" description="Disordered" evidence="9">
    <location>
        <begin position="1"/>
        <end position="51"/>
    </location>
</feature>
<accession>A0A4R0RQE5</accession>
<dbReference type="InterPro" id="IPR036640">
    <property type="entry name" value="ABC1_TM_sf"/>
</dbReference>
<feature type="transmembrane region" description="Helical" evidence="10">
    <location>
        <begin position="844"/>
        <end position="863"/>
    </location>
</feature>
<evidence type="ECO:0000256" key="7">
    <source>
        <dbReference type="ARBA" id="ARBA00022989"/>
    </source>
</evidence>
<feature type="transmembrane region" description="Helical" evidence="10">
    <location>
        <begin position="185"/>
        <end position="202"/>
    </location>
</feature>
<dbReference type="SUPFAM" id="SSF52540">
    <property type="entry name" value="P-loop containing nucleoside triphosphate hydrolases"/>
    <property type="match status" value="2"/>
</dbReference>
<dbReference type="GO" id="GO:0140359">
    <property type="term" value="F:ABC-type transporter activity"/>
    <property type="evidence" value="ECO:0007669"/>
    <property type="project" value="InterPro"/>
</dbReference>
<keyword evidence="2" id="KW-0813">Transport</keyword>
<evidence type="ECO:0000313" key="14">
    <source>
        <dbReference type="Proteomes" id="UP000292702"/>
    </source>
</evidence>
<feature type="transmembrane region" description="Helical" evidence="10">
    <location>
        <begin position="413"/>
        <end position="435"/>
    </location>
</feature>